<dbReference type="EMBL" id="JBJQOH010000008">
    <property type="protein sequence ID" value="KAL3676315.1"/>
    <property type="molecule type" value="Genomic_DNA"/>
</dbReference>
<evidence type="ECO:0000313" key="4">
    <source>
        <dbReference type="EMBL" id="KAL3676315.1"/>
    </source>
</evidence>
<sequence length="635" mass="71908">MLPGDVPKTLVLDELLLKCFGPKCGKNGRNGPKLVNCTGLPQEEVLHLFQVIDGHDKPVNGTIGAIFPRALYAERFLGKKINWAAYAHERLKNQIKTSKLRGDAKPTGPPYVWALRVYTPSASLHLEPTASVKQEEINTLGSLKVKPAITNPVESSHSPIGEDCIFGSTDCNGFFALDSSTTKVEQSPGTLLPSVLRTTMPGVEYLKQDMLAREKNSKIIRDELEKMRSDCTEIKKQLMSIQEGFPEVEKKIEEKQQIGEQLEIERLSLMKRKSDIEIQLSDGIFYEENPEDAQEIESLENEEEEVGTEYARCLSRLQIKEKEEKWCLSEREKLRSQEEEVNLQVKSCEREIQIKLEALASIENVLKAQSTELSFLNSCVEGPTTVLVPRFIPTSTELSKTIFRLTTCPVCTLGFHCQNFMPTPCGHAYHPTCLLPILAKKEKLECLQCKQSFHPHWCEAWGIEVTAEHKSKWEELDLEQQRTAFGECLSEFYQNQSEHIAKQRRDLEEKRNKLTVVYTPEKVENSWVISTMTATQFPVSPSTSQSTLANKSLWTPESEKDGKLVSLCTTPHVYRGKEVEERISDVSVVDVPVGRLPTTRSSSKKGNKASRNHLSILNHTGRCELPRPDRIWKRD</sequence>
<accession>A0ABD3GE67</accession>
<keyword evidence="5" id="KW-1185">Reference proteome</keyword>
<keyword evidence="1" id="KW-0862">Zinc</keyword>
<feature type="domain" description="RING-type" evidence="3">
    <location>
        <begin position="408"/>
        <end position="450"/>
    </location>
</feature>
<dbReference type="Proteomes" id="UP001633002">
    <property type="component" value="Unassembled WGS sequence"/>
</dbReference>
<dbReference type="InterPro" id="IPR013083">
    <property type="entry name" value="Znf_RING/FYVE/PHD"/>
</dbReference>
<dbReference type="AlphaFoldDB" id="A0ABD3GE67"/>
<name>A0ABD3GE67_9MARC</name>
<evidence type="ECO:0000259" key="3">
    <source>
        <dbReference type="PROSITE" id="PS50089"/>
    </source>
</evidence>
<feature type="compositionally biased region" description="Basic residues" evidence="2">
    <location>
        <begin position="602"/>
        <end position="611"/>
    </location>
</feature>
<evidence type="ECO:0000313" key="5">
    <source>
        <dbReference type="Proteomes" id="UP001633002"/>
    </source>
</evidence>
<keyword evidence="1" id="KW-0479">Metal-binding</keyword>
<evidence type="ECO:0000256" key="2">
    <source>
        <dbReference type="SAM" id="MobiDB-lite"/>
    </source>
</evidence>
<dbReference type="PROSITE" id="PS50089">
    <property type="entry name" value="ZF_RING_2"/>
    <property type="match status" value="1"/>
</dbReference>
<organism evidence="4 5">
    <name type="scientific">Riccia sorocarpa</name>
    <dbReference type="NCBI Taxonomy" id="122646"/>
    <lineage>
        <taxon>Eukaryota</taxon>
        <taxon>Viridiplantae</taxon>
        <taxon>Streptophyta</taxon>
        <taxon>Embryophyta</taxon>
        <taxon>Marchantiophyta</taxon>
        <taxon>Marchantiopsida</taxon>
        <taxon>Marchantiidae</taxon>
        <taxon>Marchantiales</taxon>
        <taxon>Ricciaceae</taxon>
        <taxon>Riccia</taxon>
    </lineage>
</organism>
<feature type="region of interest" description="Disordered" evidence="2">
    <location>
        <begin position="596"/>
        <end position="620"/>
    </location>
</feature>
<comment type="caution">
    <text evidence="4">The sequence shown here is derived from an EMBL/GenBank/DDBJ whole genome shotgun (WGS) entry which is preliminary data.</text>
</comment>
<keyword evidence="1" id="KW-0863">Zinc-finger</keyword>
<reference evidence="4 5" key="1">
    <citation type="submission" date="2024-09" db="EMBL/GenBank/DDBJ databases">
        <title>Chromosome-scale assembly of Riccia sorocarpa.</title>
        <authorList>
            <person name="Paukszto L."/>
        </authorList>
    </citation>
    <scope>NUCLEOTIDE SEQUENCE [LARGE SCALE GENOMIC DNA]</scope>
    <source>
        <strain evidence="4">LP-2024</strain>
        <tissue evidence="4">Aerial parts of the thallus</tissue>
    </source>
</reference>
<gene>
    <name evidence="4" type="ORF">R1sor_026263</name>
</gene>
<dbReference type="InterPro" id="IPR001841">
    <property type="entry name" value="Znf_RING"/>
</dbReference>
<evidence type="ECO:0000256" key="1">
    <source>
        <dbReference type="PROSITE-ProRule" id="PRU00175"/>
    </source>
</evidence>
<dbReference type="Gene3D" id="3.30.40.10">
    <property type="entry name" value="Zinc/RING finger domain, C3HC4 (zinc finger)"/>
    <property type="match status" value="1"/>
</dbReference>
<dbReference type="SUPFAM" id="SSF57850">
    <property type="entry name" value="RING/U-box"/>
    <property type="match status" value="1"/>
</dbReference>
<dbReference type="GO" id="GO:0008270">
    <property type="term" value="F:zinc ion binding"/>
    <property type="evidence" value="ECO:0007669"/>
    <property type="project" value="UniProtKB-KW"/>
</dbReference>
<protein>
    <recommendedName>
        <fullName evidence="3">RING-type domain-containing protein</fullName>
    </recommendedName>
</protein>
<proteinExistence type="predicted"/>